<name>A0A7I8KD64_SPIIN</name>
<evidence type="ECO:0000313" key="4">
    <source>
        <dbReference type="Proteomes" id="UP000663760"/>
    </source>
</evidence>
<protein>
    <submittedName>
        <fullName evidence="3">Uncharacterized protein</fullName>
    </submittedName>
</protein>
<dbReference type="Pfam" id="PF20431">
    <property type="entry name" value="E_motif"/>
    <property type="match status" value="1"/>
</dbReference>
<evidence type="ECO:0000313" key="3">
    <source>
        <dbReference type="EMBL" id="CAA7395690.1"/>
    </source>
</evidence>
<accession>A0A7I8KD64</accession>
<feature type="repeat" description="PPR" evidence="2">
    <location>
        <begin position="354"/>
        <end position="389"/>
    </location>
</feature>
<keyword evidence="1" id="KW-0677">Repeat</keyword>
<dbReference type="Pfam" id="PF01535">
    <property type="entry name" value="PPR"/>
    <property type="match status" value="5"/>
</dbReference>
<evidence type="ECO:0000256" key="2">
    <source>
        <dbReference type="PROSITE-ProRule" id="PRU00708"/>
    </source>
</evidence>
<dbReference type="GO" id="GO:0003723">
    <property type="term" value="F:RNA binding"/>
    <property type="evidence" value="ECO:0007669"/>
    <property type="project" value="InterPro"/>
</dbReference>
<dbReference type="Proteomes" id="UP000663760">
    <property type="component" value="Chromosome 5"/>
</dbReference>
<feature type="repeat" description="PPR" evidence="2">
    <location>
        <begin position="218"/>
        <end position="252"/>
    </location>
</feature>
<feature type="repeat" description="PPR" evidence="2">
    <location>
        <begin position="319"/>
        <end position="353"/>
    </location>
</feature>
<dbReference type="FunFam" id="1.25.40.10:FF:000090">
    <property type="entry name" value="Pentatricopeptide repeat-containing protein, chloroplastic"/>
    <property type="match status" value="1"/>
</dbReference>
<feature type="repeat" description="PPR" evidence="2">
    <location>
        <begin position="183"/>
        <end position="217"/>
    </location>
</feature>
<dbReference type="NCBIfam" id="TIGR00756">
    <property type="entry name" value="PPR"/>
    <property type="match status" value="4"/>
</dbReference>
<proteinExistence type="predicted"/>
<dbReference type="InterPro" id="IPR046848">
    <property type="entry name" value="E_motif"/>
</dbReference>
<dbReference type="InterPro" id="IPR011990">
    <property type="entry name" value="TPR-like_helical_dom_sf"/>
</dbReference>
<dbReference type="PANTHER" id="PTHR47926">
    <property type="entry name" value="PENTATRICOPEPTIDE REPEAT-CONTAINING PROTEIN"/>
    <property type="match status" value="1"/>
</dbReference>
<gene>
    <name evidence="3" type="ORF">SI8410_05006353</name>
</gene>
<reference evidence="3" key="1">
    <citation type="submission" date="2020-02" db="EMBL/GenBank/DDBJ databases">
        <authorList>
            <person name="Scholz U."/>
            <person name="Mascher M."/>
            <person name="Fiebig A."/>
        </authorList>
    </citation>
    <scope>NUCLEOTIDE SEQUENCE</scope>
</reference>
<dbReference type="GO" id="GO:0009451">
    <property type="term" value="P:RNA modification"/>
    <property type="evidence" value="ECO:0007669"/>
    <property type="project" value="InterPro"/>
</dbReference>
<keyword evidence="4" id="KW-1185">Reference proteome</keyword>
<dbReference type="OrthoDB" id="185373at2759"/>
<dbReference type="PANTHER" id="PTHR47926:SF347">
    <property type="entry name" value="PENTATRICOPEPTIDE REPEAT-CONTAINING PROTEIN"/>
    <property type="match status" value="1"/>
</dbReference>
<dbReference type="AlphaFoldDB" id="A0A7I8KD64"/>
<evidence type="ECO:0000256" key="1">
    <source>
        <dbReference type="ARBA" id="ARBA00022737"/>
    </source>
</evidence>
<organism evidence="3 4">
    <name type="scientific">Spirodela intermedia</name>
    <name type="common">Intermediate duckweed</name>
    <dbReference type="NCBI Taxonomy" id="51605"/>
    <lineage>
        <taxon>Eukaryota</taxon>
        <taxon>Viridiplantae</taxon>
        <taxon>Streptophyta</taxon>
        <taxon>Embryophyta</taxon>
        <taxon>Tracheophyta</taxon>
        <taxon>Spermatophyta</taxon>
        <taxon>Magnoliopsida</taxon>
        <taxon>Liliopsida</taxon>
        <taxon>Araceae</taxon>
        <taxon>Lemnoideae</taxon>
        <taxon>Spirodela</taxon>
    </lineage>
</organism>
<dbReference type="PROSITE" id="PS51375">
    <property type="entry name" value="PPR"/>
    <property type="match status" value="4"/>
</dbReference>
<sequence length="532" mass="57784">MRKAEGRRPLVEPYELLLHALNRAAASSSSSLLRRTHALIHTTGLWRKPVLSCKLISSYGRLLNLCHARKSFELMPATTTRAFNCILKAHVDGGQLRSALDLYSLSLPPTTAKIFHDAMTFSVLLRGCSDLGWARSGLLLHAHLLVTGSEPDLHLATDLVHFYLKFSRPDHAQKVFAQTPHRDLVLWTTMVDGFLRNGEHGEAMRLFSEMRASGLQVSAAAWNALVAGYARGGMAAQALCQFRLMQAASVTPDCATICTILPLLSRSAVLSSGAAAHGFALRRALEGDLFVVTALVDMYGKCGKLSHARRLFELAGDKDAALWNAVILAHGAHGDGEEALRLLRRMEASGEKPNGITLTAALSACNHAGMVDEARRLFQSMAEDHGLLPSGEHFSCMVDLLGRAGRLQEAFFLVTGTPAPPPEQVRGALLAACRTHLPDAVPAHLDLPGGAAGVMLSNIYAESGRWEEMARVRTVMRDAGVKKTTAFSWIEVGGAVHAFKVFDALHPQMEQIYEILSHLEAVVRLEHHQGGC</sequence>
<dbReference type="InterPro" id="IPR046960">
    <property type="entry name" value="PPR_At4g14850-like_plant"/>
</dbReference>
<dbReference type="InterPro" id="IPR002885">
    <property type="entry name" value="PPR_rpt"/>
</dbReference>
<dbReference type="Gene3D" id="1.25.40.10">
    <property type="entry name" value="Tetratricopeptide repeat domain"/>
    <property type="match status" value="3"/>
</dbReference>
<dbReference type="EMBL" id="LR746268">
    <property type="protein sequence ID" value="CAA7395690.1"/>
    <property type="molecule type" value="Genomic_DNA"/>
</dbReference>